<feature type="transmembrane region" description="Helical" evidence="7">
    <location>
        <begin position="421"/>
        <end position="442"/>
    </location>
</feature>
<gene>
    <name evidence="8" type="primary">wzx</name>
</gene>
<evidence type="ECO:0000256" key="2">
    <source>
        <dbReference type="ARBA" id="ARBA00022475"/>
    </source>
</evidence>
<feature type="transmembrane region" description="Helical" evidence="7">
    <location>
        <begin position="110"/>
        <end position="132"/>
    </location>
</feature>
<keyword evidence="4 7" id="KW-1133">Transmembrane helix</keyword>
<keyword evidence="5 7" id="KW-0472">Membrane</keyword>
<keyword evidence="3 7" id="KW-0812">Transmembrane</keyword>
<protein>
    <recommendedName>
        <fullName evidence="6">Putative O-antigen transporter</fullName>
    </recommendedName>
</protein>
<accession>A0A075TKA2</accession>
<feature type="transmembrane region" description="Helical" evidence="7">
    <location>
        <begin position="7"/>
        <end position="27"/>
    </location>
</feature>
<dbReference type="EMBL" id="KJ739599">
    <property type="protein sequence ID" value="AIG56937.1"/>
    <property type="molecule type" value="Genomic_DNA"/>
</dbReference>
<dbReference type="AlphaFoldDB" id="A0A075TKA2"/>
<proteinExistence type="predicted"/>
<evidence type="ECO:0000256" key="7">
    <source>
        <dbReference type="SAM" id="Phobius"/>
    </source>
</evidence>
<name>A0A075TKA2_ECOLX</name>
<evidence type="ECO:0000256" key="3">
    <source>
        <dbReference type="ARBA" id="ARBA00022692"/>
    </source>
</evidence>
<feature type="transmembrane region" description="Helical" evidence="7">
    <location>
        <begin position="362"/>
        <end position="382"/>
    </location>
</feature>
<feature type="transmembrane region" description="Helical" evidence="7">
    <location>
        <begin position="250"/>
        <end position="273"/>
    </location>
</feature>
<comment type="subcellular location">
    <subcellularLocation>
        <location evidence="1">Cell membrane</location>
        <topology evidence="1">Multi-pass membrane protein</topology>
    </subcellularLocation>
</comment>
<dbReference type="PANTHER" id="PTHR30250:SF11">
    <property type="entry name" value="O-ANTIGEN TRANSPORTER-RELATED"/>
    <property type="match status" value="1"/>
</dbReference>
<keyword evidence="2" id="KW-1003">Cell membrane</keyword>
<dbReference type="PANTHER" id="PTHR30250">
    <property type="entry name" value="PST FAMILY PREDICTED COLANIC ACID TRANSPORTER"/>
    <property type="match status" value="1"/>
</dbReference>
<feature type="transmembrane region" description="Helical" evidence="7">
    <location>
        <begin position="139"/>
        <end position="159"/>
    </location>
</feature>
<evidence type="ECO:0000256" key="6">
    <source>
        <dbReference type="ARBA" id="ARBA00049738"/>
    </source>
</evidence>
<dbReference type="GO" id="GO:0005886">
    <property type="term" value="C:plasma membrane"/>
    <property type="evidence" value="ECO:0007669"/>
    <property type="project" value="UniProtKB-SubCell"/>
</dbReference>
<feature type="transmembrane region" description="Helical" evidence="7">
    <location>
        <begin position="293"/>
        <end position="313"/>
    </location>
</feature>
<feature type="transmembrane region" description="Helical" evidence="7">
    <location>
        <begin position="214"/>
        <end position="230"/>
    </location>
</feature>
<feature type="transmembrane region" description="Helical" evidence="7">
    <location>
        <begin position="171"/>
        <end position="193"/>
    </location>
</feature>
<evidence type="ECO:0000256" key="1">
    <source>
        <dbReference type="ARBA" id="ARBA00004651"/>
    </source>
</evidence>
<sequence length="480" mass="55359">MNKKEIIILLIARILQILISLFTMRLMTTILSNEQMGEYYIFLAIYMLASLGIINPIGQYVNRNTYLWWREGVLTQYINRYINFVLCFSLIYVILYGLGECLFKGINTPFWMLFCYLYIVCLSLNQFLLHTLNILNFKIVFAIMTLMTSVLSLSGAYLFIEYSIAKQTVSIYYWVAGIIIGNFISLCICVVYLRSKNTFQKSILKSINVSIKEVFNFCCPIMITTLFIWFQSSGYRFAVEQMFGLKFLGILAVCFAVSGQIMSVIESLVTQIFQPTLFKHMDNVKNRKQHLDFYINENIAIYASVLFFCTFFMREIFLVLVDNKYLPYFYIGIIALWSEFFRISTNTLSLVFFCEKKMKVGIFPYLIGSLSLAFSIVLFRLLNVNLGILIAFAIGVAQLASFIVCLITVKKISYFKINSIFLMKRIIIVLPSVLIAHCIPKFTFNNAIHFIIIFGVGLFYLISLVTSFMFIKQPGGVYGS</sequence>
<evidence type="ECO:0000313" key="8">
    <source>
        <dbReference type="EMBL" id="AIG56937.1"/>
    </source>
</evidence>
<reference evidence="8" key="1">
    <citation type="journal article" date="2016" name="PLoS ONE">
        <title>Comparison of O-Antigen Gene Clusters of All O-Serogroups of Escherichia coli and Proposal for Adopting a New Nomenclature for O-Typing.</title>
        <authorList>
            <person name="DebRoy C."/>
            <person name="Fratamico P.M."/>
            <person name="Yan X."/>
            <person name="Baranzoni G."/>
            <person name="Liu Y."/>
            <person name="Needleman D.S."/>
            <person name="Tebbs R."/>
            <person name="O'Connell C.D."/>
            <person name="Allred A."/>
            <person name="Swimley M."/>
            <person name="Mwangi M."/>
            <person name="Kapur V."/>
            <person name="Raygoza Garay J.A."/>
            <person name="Roberts E.L."/>
            <person name="Katani R."/>
        </authorList>
    </citation>
    <scope>NUCLEOTIDE SEQUENCE</scope>
    <source>
        <strain evidence="8">PF11-6E</strain>
    </source>
</reference>
<feature type="transmembrane region" description="Helical" evidence="7">
    <location>
        <begin position="388"/>
        <end position="409"/>
    </location>
</feature>
<feature type="transmembrane region" description="Helical" evidence="7">
    <location>
        <begin position="81"/>
        <end position="98"/>
    </location>
</feature>
<organism evidence="8">
    <name type="scientific">Escherichia coli</name>
    <dbReference type="NCBI Taxonomy" id="562"/>
    <lineage>
        <taxon>Bacteria</taxon>
        <taxon>Pseudomonadati</taxon>
        <taxon>Pseudomonadota</taxon>
        <taxon>Gammaproteobacteria</taxon>
        <taxon>Enterobacterales</taxon>
        <taxon>Enterobacteriaceae</taxon>
        <taxon>Escherichia</taxon>
    </lineage>
</organism>
<dbReference type="InterPro" id="IPR050833">
    <property type="entry name" value="Poly_Biosynth_Transport"/>
</dbReference>
<feature type="transmembrane region" description="Helical" evidence="7">
    <location>
        <begin position="448"/>
        <end position="471"/>
    </location>
</feature>
<evidence type="ECO:0000256" key="5">
    <source>
        <dbReference type="ARBA" id="ARBA00023136"/>
    </source>
</evidence>
<evidence type="ECO:0000256" key="4">
    <source>
        <dbReference type="ARBA" id="ARBA00022989"/>
    </source>
</evidence>
<feature type="transmembrane region" description="Helical" evidence="7">
    <location>
        <begin position="39"/>
        <end position="61"/>
    </location>
</feature>